<evidence type="ECO:0000313" key="1">
    <source>
        <dbReference type="EMBL" id="PWC21015.1"/>
    </source>
</evidence>
<organism evidence="1 3">
    <name type="scientific">Brenneria nigrifluens DSM 30175 = ATCC 13028</name>
    <dbReference type="NCBI Taxonomy" id="1121120"/>
    <lineage>
        <taxon>Bacteria</taxon>
        <taxon>Pseudomonadati</taxon>
        <taxon>Pseudomonadota</taxon>
        <taxon>Gammaproteobacteria</taxon>
        <taxon>Enterobacterales</taxon>
        <taxon>Pectobacteriaceae</taxon>
        <taxon>Brenneria</taxon>
    </lineage>
</organism>
<keyword evidence="4" id="KW-1185">Reference proteome</keyword>
<accession>A0A2U1UH61</accession>
<dbReference type="Proteomes" id="UP000295985">
    <property type="component" value="Unassembled WGS sequence"/>
</dbReference>
<evidence type="ECO:0000313" key="2">
    <source>
        <dbReference type="EMBL" id="QCR07031.1"/>
    </source>
</evidence>
<reference evidence="1 3" key="1">
    <citation type="submission" date="2018-04" db="EMBL/GenBank/DDBJ databases">
        <title>Brenneria corticis sp.nov.</title>
        <authorList>
            <person name="Li Y."/>
        </authorList>
    </citation>
    <scope>NUCLEOTIDE SEQUENCE [LARGE SCALE GENOMIC DNA]</scope>
    <source>
        <strain evidence="1 3">LMG 2694</strain>
    </source>
</reference>
<proteinExistence type="predicted"/>
<dbReference type="EMBL" id="QDKK01000041">
    <property type="protein sequence ID" value="PWC21015.1"/>
    <property type="molecule type" value="Genomic_DNA"/>
</dbReference>
<dbReference type="EMBL" id="CP034036">
    <property type="protein sequence ID" value="QCR07031.1"/>
    <property type="molecule type" value="Genomic_DNA"/>
</dbReference>
<protein>
    <submittedName>
        <fullName evidence="1">Uncharacterized protein</fullName>
    </submittedName>
</protein>
<dbReference type="Proteomes" id="UP000303847">
    <property type="component" value="Chromosome"/>
</dbReference>
<dbReference type="AlphaFoldDB" id="A0A2U1UH61"/>
<evidence type="ECO:0000313" key="3">
    <source>
        <dbReference type="Proteomes" id="UP000295985"/>
    </source>
</evidence>
<gene>
    <name evidence="1" type="ORF">DDT54_19675</name>
    <name evidence="2" type="ORF">EH206_19285</name>
</gene>
<name>A0A2U1UH61_9GAMM</name>
<reference evidence="2 4" key="2">
    <citation type="submission" date="2018-11" db="EMBL/GenBank/DDBJ databases">
        <title>Genome sequences of Brenneria nigrifluens and Brenneria rubrifaciens.</title>
        <authorList>
            <person name="Poret-Peterson A.T."/>
            <person name="McClean A.E."/>
            <person name="Kluepfel D.A."/>
        </authorList>
    </citation>
    <scope>NUCLEOTIDE SEQUENCE [LARGE SCALE GENOMIC DNA]</scope>
    <source>
        <strain evidence="2 4">ATCC 13028</strain>
    </source>
</reference>
<evidence type="ECO:0000313" key="4">
    <source>
        <dbReference type="Proteomes" id="UP000303847"/>
    </source>
</evidence>
<sequence>MFSKAKQGYRHWGFLFQATRIFAIAEGVSHRSLKHWMALTRRRLSQSAEALAGCPKTTSKPVYFQTT</sequence>